<evidence type="ECO:0000313" key="3">
    <source>
        <dbReference type="Proteomes" id="UP000006844"/>
    </source>
</evidence>
<dbReference type="HOGENOM" id="CLU_648542_0_0_0"/>
<feature type="transmembrane region" description="Helical" evidence="1">
    <location>
        <begin position="14"/>
        <end position="38"/>
    </location>
</feature>
<organism evidence="2 3">
    <name type="scientific">Terriglobus saanensis (strain ATCC BAA-1853 / DSM 23119 / SP1PR4)</name>
    <dbReference type="NCBI Taxonomy" id="401053"/>
    <lineage>
        <taxon>Bacteria</taxon>
        <taxon>Pseudomonadati</taxon>
        <taxon>Acidobacteriota</taxon>
        <taxon>Terriglobia</taxon>
        <taxon>Terriglobales</taxon>
        <taxon>Acidobacteriaceae</taxon>
        <taxon>Terriglobus</taxon>
    </lineage>
</organism>
<protein>
    <recommendedName>
        <fullName evidence="4">Major facilitator superfamily MFS_1</fullName>
    </recommendedName>
</protein>
<evidence type="ECO:0000256" key="1">
    <source>
        <dbReference type="SAM" id="Phobius"/>
    </source>
</evidence>
<gene>
    <name evidence="2" type="ordered locus">AciPR4_1505</name>
</gene>
<dbReference type="STRING" id="401053.AciPR4_1505"/>
<dbReference type="Proteomes" id="UP000006844">
    <property type="component" value="Chromosome"/>
</dbReference>
<keyword evidence="3" id="KW-1185">Reference proteome</keyword>
<feature type="transmembrane region" description="Helical" evidence="1">
    <location>
        <begin position="222"/>
        <end position="241"/>
    </location>
</feature>
<feature type="transmembrane region" description="Helical" evidence="1">
    <location>
        <begin position="79"/>
        <end position="100"/>
    </location>
</feature>
<reference evidence="2 3" key="1">
    <citation type="journal article" date="2012" name="Stand. Genomic Sci.">
        <title>Complete genome sequence of Terriglobus saanensis type strain SP1PR4(T), an Acidobacteria from tundra soil.</title>
        <authorList>
            <person name="Rawat S.R."/>
            <person name="Mannisto M.K."/>
            <person name="Starovoytov V."/>
            <person name="Goodwin L."/>
            <person name="Nolan M."/>
            <person name="Hauser L."/>
            <person name="Land M."/>
            <person name="Davenport K.W."/>
            <person name="Woyke T."/>
            <person name="Haggblom M.M."/>
        </authorList>
    </citation>
    <scope>NUCLEOTIDE SEQUENCE</scope>
    <source>
        <strain evidence="3">ATCC BAA-1853 / DSM 23119 / SP1PR4</strain>
    </source>
</reference>
<evidence type="ECO:0008006" key="4">
    <source>
        <dbReference type="Google" id="ProtNLM"/>
    </source>
</evidence>
<feature type="transmembrane region" description="Helical" evidence="1">
    <location>
        <begin position="261"/>
        <end position="279"/>
    </location>
</feature>
<keyword evidence="1" id="KW-0472">Membrane</keyword>
<feature type="transmembrane region" description="Helical" evidence="1">
    <location>
        <begin position="50"/>
        <end position="67"/>
    </location>
</feature>
<dbReference type="AlphaFoldDB" id="E8V1P7"/>
<dbReference type="Gene3D" id="1.20.1250.20">
    <property type="entry name" value="MFS general substrate transporter like domains"/>
    <property type="match status" value="1"/>
</dbReference>
<dbReference type="SUPFAM" id="SSF103473">
    <property type="entry name" value="MFS general substrate transporter"/>
    <property type="match status" value="1"/>
</dbReference>
<evidence type="ECO:0000313" key="2">
    <source>
        <dbReference type="EMBL" id="ADV82328.1"/>
    </source>
</evidence>
<keyword evidence="1" id="KW-1133">Transmembrane helix</keyword>
<dbReference type="InterPro" id="IPR036259">
    <property type="entry name" value="MFS_trans_sf"/>
</dbReference>
<accession>E8V1P7</accession>
<dbReference type="EMBL" id="CP002467">
    <property type="protein sequence ID" value="ADV82328.1"/>
    <property type="molecule type" value="Genomic_DNA"/>
</dbReference>
<feature type="transmembrane region" description="Helical" evidence="1">
    <location>
        <begin position="349"/>
        <end position="370"/>
    </location>
</feature>
<dbReference type="KEGG" id="tsa:AciPR4_1505"/>
<proteinExistence type="predicted"/>
<keyword evidence="1" id="KW-0812">Transmembrane</keyword>
<feature type="transmembrane region" description="Helical" evidence="1">
    <location>
        <begin position="382"/>
        <end position="404"/>
    </location>
</feature>
<feature type="transmembrane region" description="Helical" evidence="1">
    <location>
        <begin position="312"/>
        <end position="337"/>
    </location>
</feature>
<name>E8V1P7_TERSS</name>
<feature type="transmembrane region" description="Helical" evidence="1">
    <location>
        <begin position="286"/>
        <end position="306"/>
    </location>
</feature>
<sequence length="411" mass="43472">MIAMEEKVEKRTPLWLYGLLDVPYGVVTTGLLSTSLSFLLRRSGMGVGDIANTVALLNLPITFYYLYAPIVDFFFRRKIWAALVGCGAGLFAGVGLWRLQSHPRQAVVLIFLGSALATMVSAASGGMMAALLTKAEKANVGGWIQGGNLGVGSLVGGLLLWLAATHGNGLLGAVILATCVPPALSALLVREPHREKTGDKLGATFVDMGREMARTFFSWKNAPGLLVLVSPIGTGAMQQLMGGLTQEYHASSTQLAFANGWGGGVLTAIGSLCAILWPVHLNRMIPYVGAAVFYAAVTGAVAIAPMQASTLIVGLLLSNFATGFAYGCYTGLVLQTLGEGGKRQSTKYTLINAIGNFPIVYMAWLCGRVAVHFGPILGPRSIAGFDAAMNLAVVVLFSVWWMAWGRRRAVA</sequence>
<dbReference type="eggNOG" id="COG2211">
    <property type="taxonomic scope" value="Bacteria"/>
</dbReference>
<feature type="transmembrane region" description="Helical" evidence="1">
    <location>
        <begin position="106"/>
        <end position="131"/>
    </location>
</feature>
<feature type="transmembrane region" description="Helical" evidence="1">
    <location>
        <begin position="170"/>
        <end position="189"/>
    </location>
</feature>
<feature type="transmembrane region" description="Helical" evidence="1">
    <location>
        <begin position="143"/>
        <end position="164"/>
    </location>
</feature>